<dbReference type="SUPFAM" id="SSF56399">
    <property type="entry name" value="ADP-ribosylation"/>
    <property type="match status" value="1"/>
</dbReference>
<dbReference type="RefSeq" id="WP_110965229.1">
    <property type="nucleotide sequence ID" value="NZ_CP029693.1"/>
</dbReference>
<dbReference type="OrthoDB" id="6882420at2"/>
<dbReference type="Gene3D" id="3.90.175.10">
    <property type="entry name" value="Diphtheria Toxin, domain 1"/>
    <property type="match status" value="1"/>
</dbReference>
<name>A0A2Z4RKT6_PSEPU</name>
<dbReference type="InterPro" id="IPR022385">
    <property type="entry name" value="Rhs_assc_core"/>
</dbReference>
<proteinExistence type="predicted"/>
<feature type="region of interest" description="Disordered" evidence="1">
    <location>
        <begin position="139"/>
        <end position="160"/>
    </location>
</feature>
<reference evidence="2 3" key="1">
    <citation type="submission" date="2018-05" db="EMBL/GenBank/DDBJ databases">
        <title>Whole genome sequence of Pseudomonas putida JBC17.</title>
        <authorList>
            <person name="Lee Y.H."/>
            <person name="David K."/>
        </authorList>
    </citation>
    <scope>NUCLEOTIDE SEQUENCE [LARGE SCALE GENOMIC DNA]</scope>
    <source>
        <strain evidence="2 3">JBC17</strain>
    </source>
</reference>
<evidence type="ECO:0000313" key="3">
    <source>
        <dbReference type="Proteomes" id="UP000250299"/>
    </source>
</evidence>
<evidence type="ECO:0000313" key="2">
    <source>
        <dbReference type="EMBL" id="AWY41597.1"/>
    </source>
</evidence>
<accession>A0A2Z4RKT6</accession>
<dbReference type="EMBL" id="CP029693">
    <property type="protein sequence ID" value="AWY41597.1"/>
    <property type="molecule type" value="Genomic_DNA"/>
</dbReference>
<dbReference type="Gene3D" id="2.180.10.10">
    <property type="entry name" value="RHS repeat-associated core"/>
    <property type="match status" value="1"/>
</dbReference>
<organism evidence="2 3">
    <name type="scientific">Pseudomonas putida</name>
    <name type="common">Arthrobacter siderocapsulatus</name>
    <dbReference type="NCBI Taxonomy" id="303"/>
    <lineage>
        <taxon>Bacteria</taxon>
        <taxon>Pseudomonadati</taxon>
        <taxon>Pseudomonadota</taxon>
        <taxon>Gammaproteobacteria</taxon>
        <taxon>Pseudomonadales</taxon>
        <taxon>Pseudomonadaceae</taxon>
        <taxon>Pseudomonas</taxon>
    </lineage>
</organism>
<gene>
    <name evidence="2" type="ORF">DKY63_17565</name>
</gene>
<protein>
    <submittedName>
        <fullName evidence="2">RHS repeat-associated core domain-containing protein</fullName>
    </submittedName>
</protein>
<sequence>MPTRSSKTFLLGTDQQNSVLNVLDANRAHPIAYTPYGHRPLGGLLSLLGFNGELMDPLTGHYHLGNGYRPFSAVLMRFICPDSLSPFGEGGINAYSYCTGDPINQNDPTGHMTLKFLMAPPAPPPRPSNLGMKTTSKITAPKATPATPRRKLSDTYDASLSTKRKNTDSTKYDLIGYHGSTKEHANSLSTGLKGEFMGQRNGVDSGRGFYLTPDYKSAAGWASTSKRAETSTPQVYGVYIKNFNTLKLGRDYIINTELNPSLNDHIQIIIKESAYTSISIKAVQSKQKSIRLNSFEAPF</sequence>
<evidence type="ECO:0000256" key="1">
    <source>
        <dbReference type="SAM" id="MobiDB-lite"/>
    </source>
</evidence>
<dbReference type="NCBIfam" id="TIGR03696">
    <property type="entry name" value="Rhs_assc_core"/>
    <property type="match status" value="1"/>
</dbReference>
<dbReference type="AlphaFoldDB" id="A0A2Z4RKT6"/>
<dbReference type="Proteomes" id="UP000250299">
    <property type="component" value="Chromosome"/>
</dbReference>